<keyword evidence="2" id="KW-1185">Reference proteome</keyword>
<comment type="caution">
    <text evidence="1">The sequence shown here is derived from an EMBL/GenBank/DDBJ whole genome shotgun (WGS) entry which is preliminary data.</text>
</comment>
<accession>A0ACC3YS21</accession>
<protein>
    <submittedName>
        <fullName evidence="1">Alpha-l-rhamnosidase</fullName>
    </submittedName>
</protein>
<dbReference type="Proteomes" id="UP000805649">
    <property type="component" value="Unassembled WGS sequence"/>
</dbReference>
<organism evidence="1 2">
    <name type="scientific">Colletotrichum truncatum</name>
    <name type="common">Anthracnose fungus</name>
    <name type="synonym">Colletotrichum capsici</name>
    <dbReference type="NCBI Taxonomy" id="5467"/>
    <lineage>
        <taxon>Eukaryota</taxon>
        <taxon>Fungi</taxon>
        <taxon>Dikarya</taxon>
        <taxon>Ascomycota</taxon>
        <taxon>Pezizomycotina</taxon>
        <taxon>Sordariomycetes</taxon>
        <taxon>Hypocreomycetidae</taxon>
        <taxon>Glomerellales</taxon>
        <taxon>Glomerellaceae</taxon>
        <taxon>Colletotrichum</taxon>
        <taxon>Colletotrichum truncatum species complex</taxon>
    </lineage>
</organism>
<reference evidence="1 2" key="1">
    <citation type="journal article" date="2020" name="Phytopathology">
        <title>Genome Sequence Resources of Colletotrichum truncatum, C. plurivorum, C. musicola, and C. sojae: Four Species Pathogenic to Soybean (Glycine max).</title>
        <authorList>
            <person name="Rogerio F."/>
            <person name="Boufleur T.R."/>
            <person name="Ciampi-Guillardi M."/>
            <person name="Sukno S.A."/>
            <person name="Thon M.R."/>
            <person name="Massola Junior N.S."/>
            <person name="Baroncelli R."/>
        </authorList>
    </citation>
    <scope>NUCLEOTIDE SEQUENCE [LARGE SCALE GENOMIC DNA]</scope>
    <source>
        <strain evidence="1 2">CMES1059</strain>
    </source>
</reference>
<gene>
    <name evidence="1" type="ORF">CTRU02_211441</name>
</gene>
<evidence type="ECO:0000313" key="1">
    <source>
        <dbReference type="EMBL" id="KAL0934642.1"/>
    </source>
</evidence>
<evidence type="ECO:0000313" key="2">
    <source>
        <dbReference type="Proteomes" id="UP000805649"/>
    </source>
</evidence>
<sequence length="558" mass="62749">MSDAPETMVESVLPTKWNRNFEKVANDLCPKLHKWVRTPQRVINFAKDENEYFGLRAELADPPIDQLPSKAWGKGDDFILDFGIHMVGYVSMRLESRGSHMDAPCRLRLTFGESPLDVTLGMDNVKTWISTSWLPDEVINIDMCPELVTLRRRYSFRFLRVEVIDTSPKYKVVFTDIKCECVSAIGQDHPLEALHFNDNLLQKIDHVSISTLRDCMQTVFEDGPRRDRRLWSGDLRLQALANYATFKDFNLVKRCIFQFAAVAREDDSVPACIFEQPQLTPSTDYIVDYDALFAAIVNDYVTASGDTASGHALWPTVLGCVKRAITHLDTTTYAFDESKGEGWKFLDWQPGLEHSAGEHGVLLYSLKAANALAEVLGEEAPFLDLVARMTEAAKIFISSENVFISGPKAQVSYASASWLVLAEAFPKELARTALLNTLAHPDALKPLTPYLWHHVCDALATLGCYEKCIEIMTDYWGGMVRAGADTFWECYNPEDPRASPYGDVRNNSFCHAWSCTPTYLLRCKLKDFVGIQGVKTVTMGALDEDWIKSQVSVQTSSS</sequence>
<name>A0ACC3YS21_COLTU</name>
<dbReference type="EMBL" id="VUJX02000007">
    <property type="protein sequence ID" value="KAL0934642.1"/>
    <property type="molecule type" value="Genomic_DNA"/>
</dbReference>
<proteinExistence type="predicted"/>